<dbReference type="InterPro" id="IPR011701">
    <property type="entry name" value="MFS"/>
</dbReference>
<dbReference type="InterPro" id="IPR053160">
    <property type="entry name" value="MFS_DHA3_Transporter"/>
</dbReference>
<dbReference type="GO" id="GO:0022857">
    <property type="term" value="F:transmembrane transporter activity"/>
    <property type="evidence" value="ECO:0007669"/>
    <property type="project" value="InterPro"/>
</dbReference>
<feature type="transmembrane region" description="Helical" evidence="1">
    <location>
        <begin position="165"/>
        <end position="184"/>
    </location>
</feature>
<dbReference type="CDD" id="cd06174">
    <property type="entry name" value="MFS"/>
    <property type="match status" value="1"/>
</dbReference>
<comment type="caution">
    <text evidence="2">The sequence shown here is derived from an EMBL/GenBank/DDBJ whole genome shotgun (WGS) entry which is preliminary data.</text>
</comment>
<feature type="transmembrane region" description="Helical" evidence="1">
    <location>
        <begin position="373"/>
        <end position="394"/>
    </location>
</feature>
<feature type="transmembrane region" description="Helical" evidence="1">
    <location>
        <begin position="310"/>
        <end position="332"/>
    </location>
</feature>
<organism evidence="2 3">
    <name type="scientific">Micromonospora pisi</name>
    <dbReference type="NCBI Taxonomy" id="589240"/>
    <lineage>
        <taxon>Bacteria</taxon>
        <taxon>Bacillati</taxon>
        <taxon>Actinomycetota</taxon>
        <taxon>Actinomycetes</taxon>
        <taxon>Micromonosporales</taxon>
        <taxon>Micromonosporaceae</taxon>
        <taxon>Micromonospora</taxon>
    </lineage>
</organism>
<keyword evidence="1" id="KW-0472">Membrane</keyword>
<protein>
    <submittedName>
        <fullName evidence="2">MFS transporter</fullName>
    </submittedName>
</protein>
<feature type="transmembrane region" description="Helical" evidence="1">
    <location>
        <begin position="74"/>
        <end position="97"/>
    </location>
</feature>
<dbReference type="Proteomes" id="UP000277671">
    <property type="component" value="Unassembled WGS sequence"/>
</dbReference>
<gene>
    <name evidence="2" type="ORF">BDK92_0119</name>
</gene>
<evidence type="ECO:0000313" key="3">
    <source>
        <dbReference type="Proteomes" id="UP000277671"/>
    </source>
</evidence>
<feature type="transmembrane region" description="Helical" evidence="1">
    <location>
        <begin position="285"/>
        <end position="304"/>
    </location>
</feature>
<dbReference type="EMBL" id="RBKT01000001">
    <property type="protein sequence ID" value="RKR85903.1"/>
    <property type="molecule type" value="Genomic_DNA"/>
</dbReference>
<dbReference type="RefSeq" id="WP_211348988.1">
    <property type="nucleotide sequence ID" value="NZ_RBKT01000001.1"/>
</dbReference>
<dbReference type="PANTHER" id="PTHR23530">
    <property type="entry name" value="TRANSPORT PROTEIN-RELATED"/>
    <property type="match status" value="1"/>
</dbReference>
<dbReference type="Pfam" id="PF07690">
    <property type="entry name" value="MFS_1"/>
    <property type="match status" value="1"/>
</dbReference>
<feature type="transmembrane region" description="Helical" evidence="1">
    <location>
        <begin position="216"/>
        <end position="234"/>
    </location>
</feature>
<dbReference type="Gene3D" id="1.20.1250.20">
    <property type="entry name" value="MFS general substrate transporter like domains"/>
    <property type="match status" value="1"/>
</dbReference>
<accession>A0A495JAP7</accession>
<reference evidence="2 3" key="1">
    <citation type="submission" date="2018-10" db="EMBL/GenBank/DDBJ databases">
        <title>Sequencing the genomes of 1000 actinobacteria strains.</title>
        <authorList>
            <person name="Klenk H.-P."/>
        </authorList>
    </citation>
    <scope>NUCLEOTIDE SEQUENCE [LARGE SCALE GENOMIC DNA]</scope>
    <source>
        <strain evidence="2 3">DSM 45175</strain>
    </source>
</reference>
<feature type="transmembrane region" description="Helical" evidence="1">
    <location>
        <begin position="46"/>
        <end position="67"/>
    </location>
</feature>
<sequence length="402" mass="42509">MSGNGWGLDTVFVRWMWCRALLHRGWWLVTSVYLVVDAHLSASELVLIGVGQSVVSLLFEVPAGVLADTFSRKWSLVVSHVLMGAAMLATGLVSGFMPLMATQMVWGLSWTFASGADVAWISDELDDPARVSAVLMRSEQAQLTGTVAGLVGVGGLAWLTRPGTALVLAGAAMLLLGLYVVVGFREHRFVTVRTKRWSASWSILIRGSTLVRGSRLVLAIFAATFLVNGVVNAFGRLYPLRLVDLGLSVDPVVWLAGLGVLMSLAGAAGLRIVRPHIDGVHTVRRGYVIACAVAVVGVVGLVGAPGENSGSLAVLLAAGALPLTRTFSTIWVNRQTSSDVRATVHSLLAQAKSLGEITCGLAIAAIAQFADMSIALVTCAALLVITILLVQYFGSPRSERLP</sequence>
<dbReference type="SUPFAM" id="SSF103473">
    <property type="entry name" value="MFS general substrate transporter"/>
    <property type="match status" value="1"/>
</dbReference>
<feature type="transmembrane region" description="Helical" evidence="1">
    <location>
        <begin position="254"/>
        <end position="273"/>
    </location>
</feature>
<proteinExistence type="predicted"/>
<keyword evidence="3" id="KW-1185">Reference proteome</keyword>
<dbReference type="InterPro" id="IPR036259">
    <property type="entry name" value="MFS_trans_sf"/>
</dbReference>
<keyword evidence="1" id="KW-0812">Transmembrane</keyword>
<dbReference type="AlphaFoldDB" id="A0A495JAP7"/>
<dbReference type="PANTHER" id="PTHR23530:SF1">
    <property type="entry name" value="PERMEASE, MAJOR FACILITATOR SUPERFAMILY-RELATED"/>
    <property type="match status" value="1"/>
</dbReference>
<name>A0A495JAP7_9ACTN</name>
<evidence type="ECO:0000313" key="2">
    <source>
        <dbReference type="EMBL" id="RKR85903.1"/>
    </source>
</evidence>
<evidence type="ECO:0000256" key="1">
    <source>
        <dbReference type="SAM" id="Phobius"/>
    </source>
</evidence>
<keyword evidence="1" id="KW-1133">Transmembrane helix</keyword>